<dbReference type="RefSeq" id="WP_245234756.1">
    <property type="nucleotide sequence ID" value="NZ_JBIBDZ010000009.1"/>
</dbReference>
<sequence length="129" mass="14002">MLDGITRDVGAPPSDPEAASMPESSKYPMAACFVAYKGFDTAASTLDVDRTNALAAALTGRGWTEAKKRNERKAPDGTVDVVETVFKKRGWTVVMEYRLFSDNRTLSLNAYDDACVKKVRAAEDATSSN</sequence>
<evidence type="ECO:0000256" key="1">
    <source>
        <dbReference type="SAM" id="MobiDB-lite"/>
    </source>
</evidence>
<comment type="caution">
    <text evidence="2">The sequence shown here is derived from an EMBL/GenBank/DDBJ whole genome shotgun (WGS) entry which is preliminary data.</text>
</comment>
<reference evidence="2 3" key="1">
    <citation type="submission" date="2024-10" db="EMBL/GenBank/DDBJ databases">
        <title>The Natural Products Discovery Center: Release of the First 8490 Sequenced Strains for Exploring Actinobacteria Biosynthetic Diversity.</title>
        <authorList>
            <person name="Kalkreuter E."/>
            <person name="Kautsar S.A."/>
            <person name="Yang D."/>
            <person name="Bader C.D."/>
            <person name="Teijaro C.N."/>
            <person name="Fluegel L."/>
            <person name="Davis C.M."/>
            <person name="Simpson J.R."/>
            <person name="Lauterbach L."/>
            <person name="Steele A.D."/>
            <person name="Gui C."/>
            <person name="Meng S."/>
            <person name="Li G."/>
            <person name="Viehrig K."/>
            <person name="Ye F."/>
            <person name="Su P."/>
            <person name="Kiefer A.F."/>
            <person name="Nichols A."/>
            <person name="Cepeda A.J."/>
            <person name="Yan W."/>
            <person name="Fan B."/>
            <person name="Jiang Y."/>
            <person name="Adhikari A."/>
            <person name="Zheng C.-J."/>
            <person name="Schuster L."/>
            <person name="Cowan T.M."/>
            <person name="Smanski M.J."/>
            <person name="Chevrette M.G."/>
            <person name="De Carvalho L.P.S."/>
            <person name="Shen B."/>
        </authorList>
    </citation>
    <scope>NUCLEOTIDE SEQUENCE [LARGE SCALE GENOMIC DNA]</scope>
    <source>
        <strain evidence="2 3">NPDC012605</strain>
    </source>
</reference>
<evidence type="ECO:0000313" key="2">
    <source>
        <dbReference type="EMBL" id="MFF5921948.1"/>
    </source>
</evidence>
<dbReference type="EMBL" id="JBIBDZ010000009">
    <property type="protein sequence ID" value="MFF5921948.1"/>
    <property type="molecule type" value="Genomic_DNA"/>
</dbReference>
<evidence type="ECO:0000313" key="3">
    <source>
        <dbReference type="Proteomes" id="UP001602370"/>
    </source>
</evidence>
<proteinExistence type="predicted"/>
<name>A0ABW6XWQ5_9ACTN</name>
<accession>A0ABW6XWQ5</accession>
<organism evidence="2 3">
    <name type="scientific">Streptomyces flavochromogenes</name>
    <dbReference type="NCBI Taxonomy" id="68199"/>
    <lineage>
        <taxon>Bacteria</taxon>
        <taxon>Bacillati</taxon>
        <taxon>Actinomycetota</taxon>
        <taxon>Actinomycetes</taxon>
        <taxon>Kitasatosporales</taxon>
        <taxon>Streptomycetaceae</taxon>
        <taxon>Streptomyces</taxon>
    </lineage>
</organism>
<protein>
    <submittedName>
        <fullName evidence="2">Uncharacterized protein</fullName>
    </submittedName>
</protein>
<keyword evidence="3" id="KW-1185">Reference proteome</keyword>
<feature type="region of interest" description="Disordered" evidence="1">
    <location>
        <begin position="1"/>
        <end position="23"/>
    </location>
</feature>
<gene>
    <name evidence="2" type="ORF">ACFY8C_26890</name>
</gene>
<dbReference type="Proteomes" id="UP001602370">
    <property type="component" value="Unassembled WGS sequence"/>
</dbReference>